<dbReference type="InterPro" id="IPR012338">
    <property type="entry name" value="Beta-lactam/transpept-like"/>
</dbReference>
<accession>A0A517WNY1</accession>
<name>A0A517WNY1_9PLAN</name>
<keyword evidence="1" id="KW-1133">Transmembrane helix</keyword>
<protein>
    <submittedName>
        <fullName evidence="3">Penicillin-binding protein 4</fullName>
    </submittedName>
</protein>
<evidence type="ECO:0000313" key="4">
    <source>
        <dbReference type="Proteomes" id="UP000318384"/>
    </source>
</evidence>
<dbReference type="Proteomes" id="UP000318384">
    <property type="component" value="Chromosome"/>
</dbReference>
<dbReference type="InterPro" id="IPR001466">
    <property type="entry name" value="Beta-lactam-related"/>
</dbReference>
<dbReference type="PANTHER" id="PTHR46825:SF9">
    <property type="entry name" value="BETA-LACTAMASE-RELATED DOMAIN-CONTAINING PROTEIN"/>
    <property type="match status" value="1"/>
</dbReference>
<dbReference type="AlphaFoldDB" id="A0A517WNY1"/>
<organism evidence="3 4">
    <name type="scientific">Gimesia aquarii</name>
    <dbReference type="NCBI Taxonomy" id="2527964"/>
    <lineage>
        <taxon>Bacteria</taxon>
        <taxon>Pseudomonadati</taxon>
        <taxon>Planctomycetota</taxon>
        <taxon>Planctomycetia</taxon>
        <taxon>Planctomycetales</taxon>
        <taxon>Planctomycetaceae</taxon>
        <taxon>Gimesia</taxon>
    </lineage>
</organism>
<dbReference type="Pfam" id="PF00144">
    <property type="entry name" value="Beta-lactamase"/>
    <property type="match status" value="1"/>
</dbReference>
<dbReference type="SUPFAM" id="SSF56601">
    <property type="entry name" value="beta-lactamase/transpeptidase-like"/>
    <property type="match status" value="1"/>
</dbReference>
<evidence type="ECO:0000259" key="2">
    <source>
        <dbReference type="Pfam" id="PF00144"/>
    </source>
</evidence>
<feature type="transmembrane region" description="Helical" evidence="1">
    <location>
        <begin position="21"/>
        <end position="47"/>
    </location>
</feature>
<keyword evidence="1" id="KW-0812">Transmembrane</keyword>
<keyword evidence="1" id="KW-0472">Membrane</keyword>
<reference evidence="3 4" key="1">
    <citation type="submission" date="2019-03" db="EMBL/GenBank/DDBJ databases">
        <title>Deep-cultivation of Planctomycetes and their phenomic and genomic characterization uncovers novel biology.</title>
        <authorList>
            <person name="Wiegand S."/>
            <person name="Jogler M."/>
            <person name="Boedeker C."/>
            <person name="Pinto D."/>
            <person name="Vollmers J."/>
            <person name="Rivas-Marin E."/>
            <person name="Kohn T."/>
            <person name="Peeters S.H."/>
            <person name="Heuer A."/>
            <person name="Rast P."/>
            <person name="Oberbeckmann S."/>
            <person name="Bunk B."/>
            <person name="Jeske O."/>
            <person name="Meyerdierks A."/>
            <person name="Storesund J.E."/>
            <person name="Kallscheuer N."/>
            <person name="Luecker S."/>
            <person name="Lage O.M."/>
            <person name="Pohl T."/>
            <person name="Merkel B.J."/>
            <person name="Hornburger P."/>
            <person name="Mueller R.-W."/>
            <person name="Bruemmer F."/>
            <person name="Labrenz M."/>
            <person name="Spormann A.M."/>
            <person name="Op den Camp H."/>
            <person name="Overmann J."/>
            <person name="Amann R."/>
            <person name="Jetten M.S.M."/>
            <person name="Mascher T."/>
            <person name="Medema M.H."/>
            <person name="Devos D.P."/>
            <person name="Kaster A.-K."/>
            <person name="Ovreas L."/>
            <person name="Rohde M."/>
            <person name="Galperin M.Y."/>
            <person name="Jogler C."/>
        </authorList>
    </citation>
    <scope>NUCLEOTIDE SEQUENCE [LARGE SCALE GENOMIC DNA]</scope>
    <source>
        <strain evidence="3 4">V202</strain>
    </source>
</reference>
<proteinExistence type="predicted"/>
<gene>
    <name evidence="3" type="primary">pbpE_1</name>
    <name evidence="3" type="ORF">V202x_02800</name>
</gene>
<evidence type="ECO:0000313" key="3">
    <source>
        <dbReference type="EMBL" id="QDU06936.1"/>
    </source>
</evidence>
<feature type="domain" description="Beta-lactamase-related" evidence="2">
    <location>
        <begin position="71"/>
        <end position="377"/>
    </location>
</feature>
<keyword evidence="4" id="KW-1185">Reference proteome</keyword>
<dbReference type="OrthoDB" id="284523at2"/>
<dbReference type="Gene3D" id="3.40.710.10">
    <property type="entry name" value="DD-peptidase/beta-lactamase superfamily"/>
    <property type="match status" value="1"/>
</dbReference>
<dbReference type="InterPro" id="IPR050491">
    <property type="entry name" value="AmpC-like"/>
</dbReference>
<evidence type="ECO:0000256" key="1">
    <source>
        <dbReference type="SAM" id="Phobius"/>
    </source>
</evidence>
<sequence>MRVESPGRDIYDGNVMRKKTLWIVMSTLTILIGIILLFACGIGYYVYVWLQVSPIVVAPDANEAERLAAVDRWLDKQFEKHKSNGGVLIVREGQVLLLKTCGYTDHTATQRLNAHTAFRLASVSKQFTAAGILRLAEMSLLNLDDPVAKHLDGFVSDKVTIRHLLNQTSGIPDVYMDLAEEHRKELGEVLTISNVVELVKQYGELEHQPGDVMKYSNTNYVLLAGIIESASEMSFEQFMHKELFKPLGMNDTRVWNLLSSERSSNQASDFDQVDEDRTPVETTWIDGVAGDGAVFCSLHDFVIWDQFWEGNPLISDELLNQTVKPPKLNDGTKSDYGFGWIVEQKRHWHNGAWLGANTYFVRYPGSKCCLVVLDNSSNIRLDTVVSHLEEALMPILAKDE</sequence>
<dbReference type="EMBL" id="CP037422">
    <property type="protein sequence ID" value="QDU06936.1"/>
    <property type="molecule type" value="Genomic_DNA"/>
</dbReference>
<dbReference type="PANTHER" id="PTHR46825">
    <property type="entry name" value="D-ALANYL-D-ALANINE-CARBOXYPEPTIDASE/ENDOPEPTIDASE AMPH"/>
    <property type="match status" value="1"/>
</dbReference>